<evidence type="ECO:0000313" key="9">
    <source>
        <dbReference type="EMBL" id="EPY35640.1"/>
    </source>
</evidence>
<evidence type="ECO:0000256" key="2">
    <source>
        <dbReference type="ARBA" id="ARBA00022448"/>
    </source>
</evidence>
<evidence type="ECO:0000256" key="5">
    <source>
        <dbReference type="ARBA" id="ARBA00022989"/>
    </source>
</evidence>
<dbReference type="GO" id="GO:0031902">
    <property type="term" value="C:late endosome membrane"/>
    <property type="evidence" value="ECO:0007669"/>
    <property type="project" value="TreeGrafter"/>
</dbReference>
<dbReference type="Proteomes" id="UP000015354">
    <property type="component" value="Unassembled WGS sequence"/>
</dbReference>
<keyword evidence="10" id="KW-1185">Reference proteome</keyword>
<dbReference type="GO" id="GO:0005789">
    <property type="term" value="C:endoplasmic reticulum membrane"/>
    <property type="evidence" value="ECO:0007669"/>
    <property type="project" value="TreeGrafter"/>
</dbReference>
<dbReference type="GO" id="GO:0000149">
    <property type="term" value="F:SNARE binding"/>
    <property type="evidence" value="ECO:0007669"/>
    <property type="project" value="TreeGrafter"/>
</dbReference>
<keyword evidence="4" id="KW-0653">Protein transport</keyword>
<keyword evidence="6 8" id="KW-0472">Membrane</keyword>
<evidence type="ECO:0000256" key="8">
    <source>
        <dbReference type="SAM" id="Phobius"/>
    </source>
</evidence>
<sequence length="237" mass="27107">MDGFELAEADLDATLQQLHQVVTSVIEATMLTEKKRIEMTARPILREARRKLSALRAEARRTADPGTRARYEEKCRAKDDRIRNYDGEMKSQIFPSQNASRPKAYQEQREEEMMGEGGVDGTGFKSSKQVLSAAINVQADALQSLQRTERLQNVTEEQGKATLQELQKQTEKMYQVDERLENLQGELDHAMRDVRWFYRQVARDKCCMSLFGLVILAIVALVFISIWTKRKKSASSS</sequence>
<dbReference type="GO" id="GO:0005794">
    <property type="term" value="C:Golgi apparatus"/>
    <property type="evidence" value="ECO:0007669"/>
    <property type="project" value="TreeGrafter"/>
</dbReference>
<dbReference type="SUPFAM" id="SSF58038">
    <property type="entry name" value="SNARE fusion complex"/>
    <property type="match status" value="1"/>
</dbReference>
<evidence type="ECO:0000313" key="10">
    <source>
        <dbReference type="Proteomes" id="UP000015354"/>
    </source>
</evidence>
<dbReference type="PANTHER" id="PTHR21230">
    <property type="entry name" value="VESICLE TRANSPORT V-SNARE PROTEIN VTI1-RELATED"/>
    <property type="match status" value="1"/>
</dbReference>
<evidence type="ECO:0000256" key="4">
    <source>
        <dbReference type="ARBA" id="ARBA00022927"/>
    </source>
</evidence>
<dbReference type="Gene3D" id="1.20.5.110">
    <property type="match status" value="1"/>
</dbReference>
<dbReference type="GO" id="GO:0006906">
    <property type="term" value="P:vesicle fusion"/>
    <property type="evidence" value="ECO:0007669"/>
    <property type="project" value="TreeGrafter"/>
</dbReference>
<evidence type="ECO:0000256" key="3">
    <source>
        <dbReference type="ARBA" id="ARBA00022692"/>
    </source>
</evidence>
<protein>
    <submittedName>
        <fullName evidence="9">QA-SNARE protein</fullName>
    </submittedName>
</protein>
<dbReference type="GO" id="GO:0015031">
    <property type="term" value="P:protein transport"/>
    <property type="evidence" value="ECO:0007669"/>
    <property type="project" value="UniProtKB-KW"/>
</dbReference>
<keyword evidence="2" id="KW-0813">Transport</keyword>
<gene>
    <name evidence="9" type="ORF">STCU_01034</name>
</gene>
<keyword evidence="5 8" id="KW-1133">Transmembrane helix</keyword>
<proteinExistence type="predicted"/>
<dbReference type="OrthoDB" id="19261at2759"/>
<name>S9WIG2_9TRYP</name>
<dbReference type="AlphaFoldDB" id="S9WIG2"/>
<dbReference type="EMBL" id="ATMH01001034">
    <property type="protein sequence ID" value="EPY35640.1"/>
    <property type="molecule type" value="Genomic_DNA"/>
</dbReference>
<dbReference type="GO" id="GO:0005484">
    <property type="term" value="F:SNAP receptor activity"/>
    <property type="evidence" value="ECO:0007669"/>
    <property type="project" value="TreeGrafter"/>
</dbReference>
<comment type="caution">
    <text evidence="9">The sequence shown here is derived from an EMBL/GenBank/DDBJ whole genome shotgun (WGS) entry which is preliminary data.</text>
</comment>
<dbReference type="GO" id="GO:0031201">
    <property type="term" value="C:SNARE complex"/>
    <property type="evidence" value="ECO:0007669"/>
    <property type="project" value="TreeGrafter"/>
</dbReference>
<feature type="coiled-coil region" evidence="7">
    <location>
        <begin position="166"/>
        <end position="193"/>
    </location>
</feature>
<dbReference type="PANTHER" id="PTHR21230:SF77">
    <property type="entry name" value="T-SNARE COILED-COIL HOMOLOGY DOMAIN-CONTAINING PROTEIN"/>
    <property type="match status" value="1"/>
</dbReference>
<keyword evidence="3 8" id="KW-0812">Transmembrane</keyword>
<reference evidence="9 10" key="1">
    <citation type="journal article" date="2013" name="PLoS ONE">
        <title>Predicting the Proteins of Angomonas deanei, Strigomonas culicis and Their Respective Endosymbionts Reveals New Aspects of the Trypanosomatidae Family.</title>
        <authorList>
            <person name="Motta M.C."/>
            <person name="Martins A.C."/>
            <person name="de Souza S.S."/>
            <person name="Catta-Preta C.M."/>
            <person name="Silva R."/>
            <person name="Klein C.C."/>
            <person name="de Almeida L.G."/>
            <person name="de Lima Cunha O."/>
            <person name="Ciapina L.P."/>
            <person name="Brocchi M."/>
            <person name="Colabardini A.C."/>
            <person name="de Araujo Lima B."/>
            <person name="Machado C.R."/>
            <person name="de Almeida Soares C.M."/>
            <person name="Probst C.M."/>
            <person name="de Menezes C.B."/>
            <person name="Thompson C.E."/>
            <person name="Bartholomeu D.C."/>
            <person name="Gradia D.F."/>
            <person name="Pavoni D.P."/>
            <person name="Grisard E.C."/>
            <person name="Fantinatti-Garboggini F."/>
            <person name="Marchini F.K."/>
            <person name="Rodrigues-Luiz G.F."/>
            <person name="Wagner G."/>
            <person name="Goldman G.H."/>
            <person name="Fietto J.L."/>
            <person name="Elias M.C."/>
            <person name="Goldman M.H."/>
            <person name="Sagot M.F."/>
            <person name="Pereira M."/>
            <person name="Stoco P.H."/>
            <person name="de Mendonca-Neto R.P."/>
            <person name="Teixeira S.M."/>
            <person name="Maciel T.E."/>
            <person name="de Oliveira Mendes T.A."/>
            <person name="Urmenyi T.P."/>
            <person name="de Souza W."/>
            <person name="Schenkman S."/>
            <person name="de Vasconcelos A.T."/>
        </authorList>
    </citation>
    <scope>NUCLEOTIDE SEQUENCE [LARGE SCALE GENOMIC DNA]</scope>
</reference>
<comment type="subcellular location">
    <subcellularLocation>
        <location evidence="1">Membrane</location>
        <topology evidence="1">Single-pass type IV membrane protein</topology>
    </subcellularLocation>
</comment>
<dbReference type="GO" id="GO:0012507">
    <property type="term" value="C:ER to Golgi transport vesicle membrane"/>
    <property type="evidence" value="ECO:0007669"/>
    <property type="project" value="TreeGrafter"/>
</dbReference>
<evidence type="ECO:0000256" key="7">
    <source>
        <dbReference type="SAM" id="Coils"/>
    </source>
</evidence>
<evidence type="ECO:0000256" key="6">
    <source>
        <dbReference type="ARBA" id="ARBA00023136"/>
    </source>
</evidence>
<feature type="transmembrane region" description="Helical" evidence="8">
    <location>
        <begin position="208"/>
        <end position="227"/>
    </location>
</feature>
<keyword evidence="7" id="KW-0175">Coiled coil</keyword>
<organism evidence="9 10">
    <name type="scientific">Strigomonas culicis</name>
    <dbReference type="NCBI Taxonomy" id="28005"/>
    <lineage>
        <taxon>Eukaryota</taxon>
        <taxon>Discoba</taxon>
        <taxon>Euglenozoa</taxon>
        <taxon>Kinetoplastea</taxon>
        <taxon>Metakinetoplastina</taxon>
        <taxon>Trypanosomatida</taxon>
        <taxon>Trypanosomatidae</taxon>
        <taxon>Strigomonadinae</taxon>
        <taxon>Strigomonas</taxon>
    </lineage>
</organism>
<evidence type="ECO:0000256" key="1">
    <source>
        <dbReference type="ARBA" id="ARBA00004211"/>
    </source>
</evidence>
<accession>S9WIG2</accession>